<sequence length="20" mass="2265">MALSWHLVHLARRLQTGTAC</sequence>
<accession>A0A0A8ZPP4</accession>
<evidence type="ECO:0000313" key="1">
    <source>
        <dbReference type="EMBL" id="JAD40771.1"/>
    </source>
</evidence>
<organism evidence="1">
    <name type="scientific">Arundo donax</name>
    <name type="common">Giant reed</name>
    <name type="synonym">Donax arundinaceus</name>
    <dbReference type="NCBI Taxonomy" id="35708"/>
    <lineage>
        <taxon>Eukaryota</taxon>
        <taxon>Viridiplantae</taxon>
        <taxon>Streptophyta</taxon>
        <taxon>Embryophyta</taxon>
        <taxon>Tracheophyta</taxon>
        <taxon>Spermatophyta</taxon>
        <taxon>Magnoliopsida</taxon>
        <taxon>Liliopsida</taxon>
        <taxon>Poales</taxon>
        <taxon>Poaceae</taxon>
        <taxon>PACMAD clade</taxon>
        <taxon>Arundinoideae</taxon>
        <taxon>Arundineae</taxon>
        <taxon>Arundo</taxon>
    </lineage>
</organism>
<name>A0A0A8ZPP4_ARUDO</name>
<reference evidence="1" key="1">
    <citation type="submission" date="2014-09" db="EMBL/GenBank/DDBJ databases">
        <authorList>
            <person name="Magalhaes I.L.F."/>
            <person name="Oliveira U."/>
            <person name="Santos F.R."/>
            <person name="Vidigal T.H.D.A."/>
            <person name="Brescovit A.D."/>
            <person name="Santos A.J."/>
        </authorList>
    </citation>
    <scope>NUCLEOTIDE SEQUENCE</scope>
    <source>
        <tissue evidence="1">Shoot tissue taken approximately 20 cm above the soil surface</tissue>
    </source>
</reference>
<dbReference type="EMBL" id="GBRH01257124">
    <property type="protein sequence ID" value="JAD40771.1"/>
    <property type="molecule type" value="Transcribed_RNA"/>
</dbReference>
<proteinExistence type="predicted"/>
<dbReference type="AlphaFoldDB" id="A0A0A8ZPP4"/>
<reference evidence="1" key="2">
    <citation type="journal article" date="2015" name="Data Brief">
        <title>Shoot transcriptome of the giant reed, Arundo donax.</title>
        <authorList>
            <person name="Barrero R.A."/>
            <person name="Guerrero F.D."/>
            <person name="Moolhuijzen P."/>
            <person name="Goolsby J.A."/>
            <person name="Tidwell J."/>
            <person name="Bellgard S.E."/>
            <person name="Bellgard M.I."/>
        </authorList>
    </citation>
    <scope>NUCLEOTIDE SEQUENCE</scope>
    <source>
        <tissue evidence="1">Shoot tissue taken approximately 20 cm above the soil surface</tissue>
    </source>
</reference>
<protein>
    <submittedName>
        <fullName evidence="1">Uncharacterized protein</fullName>
    </submittedName>
</protein>